<evidence type="ECO:0000313" key="2">
    <source>
        <dbReference type="EMBL" id="GAA5065780.1"/>
    </source>
</evidence>
<name>A0ABP9KTW9_9NOCA</name>
<accession>A0ABP9KTW9</accession>
<evidence type="ECO:0000256" key="1">
    <source>
        <dbReference type="SAM" id="SignalP"/>
    </source>
</evidence>
<protein>
    <submittedName>
        <fullName evidence="2">Uncharacterized protein</fullName>
    </submittedName>
</protein>
<feature type="chain" id="PRO_5045320296" evidence="1">
    <location>
        <begin position="28"/>
        <end position="77"/>
    </location>
</feature>
<dbReference type="Proteomes" id="UP001500603">
    <property type="component" value="Unassembled WGS sequence"/>
</dbReference>
<dbReference type="EMBL" id="BAABJM010000007">
    <property type="protein sequence ID" value="GAA5065780.1"/>
    <property type="molecule type" value="Genomic_DNA"/>
</dbReference>
<gene>
    <name evidence="2" type="ORF">GCM10023318_53150</name>
</gene>
<evidence type="ECO:0000313" key="3">
    <source>
        <dbReference type="Proteomes" id="UP001500603"/>
    </source>
</evidence>
<organism evidence="2 3">
    <name type="scientific">Nocardia callitridis</name>
    <dbReference type="NCBI Taxonomy" id="648753"/>
    <lineage>
        <taxon>Bacteria</taxon>
        <taxon>Bacillati</taxon>
        <taxon>Actinomycetota</taxon>
        <taxon>Actinomycetes</taxon>
        <taxon>Mycobacteriales</taxon>
        <taxon>Nocardiaceae</taxon>
        <taxon>Nocardia</taxon>
    </lineage>
</organism>
<comment type="caution">
    <text evidence="2">The sequence shown here is derived from an EMBL/GenBank/DDBJ whole genome shotgun (WGS) entry which is preliminary data.</text>
</comment>
<proteinExistence type="predicted"/>
<keyword evidence="3" id="KW-1185">Reference proteome</keyword>
<reference evidence="3" key="1">
    <citation type="journal article" date="2019" name="Int. J. Syst. Evol. Microbiol.">
        <title>The Global Catalogue of Microorganisms (GCM) 10K type strain sequencing project: providing services to taxonomists for standard genome sequencing and annotation.</title>
        <authorList>
            <consortium name="The Broad Institute Genomics Platform"/>
            <consortium name="The Broad Institute Genome Sequencing Center for Infectious Disease"/>
            <person name="Wu L."/>
            <person name="Ma J."/>
        </authorList>
    </citation>
    <scope>NUCLEOTIDE SEQUENCE [LARGE SCALE GENOMIC DNA]</scope>
    <source>
        <strain evidence="3">JCM 18298</strain>
    </source>
</reference>
<dbReference type="RefSeq" id="WP_345498823.1">
    <property type="nucleotide sequence ID" value="NZ_BAABJM010000007.1"/>
</dbReference>
<keyword evidence="1" id="KW-0732">Signal</keyword>
<feature type="signal peptide" evidence="1">
    <location>
        <begin position="1"/>
        <end position="27"/>
    </location>
</feature>
<sequence length="77" mass="7795">MNRVVMTVCTGFAAASAIALAAAPALAEPASTIAETAASPAASNAPIFVPLTGWDAVYNTFMCQLQTISADAPCIYT</sequence>